<feature type="region of interest" description="Disordered" evidence="1">
    <location>
        <begin position="369"/>
        <end position="421"/>
    </location>
</feature>
<feature type="compositionally biased region" description="Basic residues" evidence="1">
    <location>
        <begin position="407"/>
        <end position="421"/>
    </location>
</feature>
<dbReference type="RefSeq" id="WP_192556285.1">
    <property type="nucleotide sequence ID" value="NZ_JACZZA010000008.1"/>
</dbReference>
<feature type="compositionally biased region" description="Pro residues" evidence="1">
    <location>
        <begin position="97"/>
        <end position="110"/>
    </location>
</feature>
<feature type="compositionally biased region" description="Basic and acidic residues" evidence="1">
    <location>
        <begin position="369"/>
        <end position="406"/>
    </location>
</feature>
<proteinExistence type="predicted"/>
<feature type="region of interest" description="Disordered" evidence="1">
    <location>
        <begin position="94"/>
        <end position="114"/>
    </location>
</feature>
<gene>
    <name evidence="2" type="ORF">IGX34_13690</name>
</gene>
<dbReference type="Proteomes" id="UP000651010">
    <property type="component" value="Unassembled WGS sequence"/>
</dbReference>
<keyword evidence="3" id="KW-1185">Reference proteome</keyword>
<evidence type="ECO:0008006" key="4">
    <source>
        <dbReference type="Google" id="ProtNLM"/>
    </source>
</evidence>
<dbReference type="EMBL" id="JACZZA010000008">
    <property type="protein sequence ID" value="MBE1161432.1"/>
    <property type="molecule type" value="Genomic_DNA"/>
</dbReference>
<organism evidence="2 3">
    <name type="scientific">Dyella acidiphila</name>
    <dbReference type="NCBI Taxonomy" id="2775866"/>
    <lineage>
        <taxon>Bacteria</taxon>
        <taxon>Pseudomonadati</taxon>
        <taxon>Pseudomonadota</taxon>
        <taxon>Gammaproteobacteria</taxon>
        <taxon>Lysobacterales</taxon>
        <taxon>Rhodanobacteraceae</taxon>
        <taxon>Dyella</taxon>
    </lineage>
</organism>
<comment type="caution">
    <text evidence="2">The sequence shown here is derived from an EMBL/GenBank/DDBJ whole genome shotgun (WGS) entry which is preliminary data.</text>
</comment>
<sequence length="469" mass="49095">MSDSLLQAVVGNPLDLLGLGQQNHGMTLLFPLSQGNTVNDLANVLNVPVDAILAVNPGLQANSPLSLSQVVGLPDGHVEQIMQSVSLVGNRAYLPSAPSPSPSDQPPQSNPAPVVQLSNQGIELVLPATRSATLAFDVLSMPQAQVSLSVGAEQQDGWTVSIIPAAPVVSAPISVPAPAPVPVSSQPVAAAPAPVAQPEPAAVPVTPAVNLDPDRVAAASPGQFSYVGVNNAGQGTNAVAGNAPYRQRNPSSDIPPPPIDPSRFAGPVANTAVSSNTIGVMPPVAINSVLPADGRPLTLQMMALMLAAQSAGSIAPAGAAPAQVTPFIDPQALAAIAVNLGGTRVVDLGAGRSMEFSLVNDRLRRVDPIGEEDRPSARRTGDGLDEVRVSPAEKEQAEQTDEQREQGRRRRAAIAAMRRRRRARTRRCRYWRGARSELRAGARGYPKQVDLAEFRSRQVPRYMWTAGKP</sequence>
<reference evidence="2 3" key="1">
    <citation type="submission" date="2020-09" db="EMBL/GenBank/DDBJ databases">
        <title>Dyella sp. 7MK23 isolated from forest soil.</title>
        <authorList>
            <person name="Fu J."/>
        </authorList>
    </citation>
    <scope>NUCLEOTIDE SEQUENCE [LARGE SCALE GENOMIC DNA]</scope>
    <source>
        <strain evidence="2 3">7MK23</strain>
    </source>
</reference>
<evidence type="ECO:0000256" key="1">
    <source>
        <dbReference type="SAM" id="MobiDB-lite"/>
    </source>
</evidence>
<protein>
    <recommendedName>
        <fullName evidence="4">LysM domain-containing protein</fullName>
    </recommendedName>
</protein>
<evidence type="ECO:0000313" key="3">
    <source>
        <dbReference type="Proteomes" id="UP000651010"/>
    </source>
</evidence>
<name>A0ABR9GBM2_9GAMM</name>
<accession>A0ABR9GBM2</accession>
<evidence type="ECO:0000313" key="2">
    <source>
        <dbReference type="EMBL" id="MBE1161432.1"/>
    </source>
</evidence>